<dbReference type="GO" id="GO:0016491">
    <property type="term" value="F:oxidoreductase activity"/>
    <property type="evidence" value="ECO:0007669"/>
    <property type="project" value="UniProtKB-KW"/>
</dbReference>
<sequence length="305" mass="33681">MSAPIVFVCGATGTQGGALANHLLQQNIPVRAITRNTQSEIAQNLLARGVHLTQGNFDNEEALRKAMTGCTALFLNLMPSHLKPTGELDQAKKIIAIAKEIGINQIIYTSAMGTVNPERLPAWNPASFPGMVLLSKQSIENEVRTAGFEKWTILRPGNFMSNFINPLVRMYNGLVETGVFTTAFTIETVLPMVDPNDIGRFAAAAVLGSDRFHGKEIEVASQMMGAQALMEDLSQATGKDMRVVFLSDEEINEKVTQDPFLGAQLVIRDMAIFVEFEKVKEWNIELGTFAQFLEREKERVQATYN</sequence>
<gene>
    <name evidence="5" type="ORF">N7532_008950</name>
</gene>
<accession>A0A9W9EYL7</accession>
<evidence type="ECO:0000256" key="2">
    <source>
        <dbReference type="ARBA" id="ARBA00022857"/>
    </source>
</evidence>
<dbReference type="CDD" id="cd05251">
    <property type="entry name" value="NmrA_like_SDR_a"/>
    <property type="match status" value="1"/>
</dbReference>
<evidence type="ECO:0000256" key="1">
    <source>
        <dbReference type="ARBA" id="ARBA00006328"/>
    </source>
</evidence>
<dbReference type="Pfam" id="PF05368">
    <property type="entry name" value="NmrA"/>
    <property type="match status" value="1"/>
</dbReference>
<keyword evidence="6" id="KW-1185">Reference proteome</keyword>
<dbReference type="EMBL" id="JAPQKI010000009">
    <property type="protein sequence ID" value="KAJ5090266.1"/>
    <property type="molecule type" value="Genomic_DNA"/>
</dbReference>
<dbReference type="InterPro" id="IPR036291">
    <property type="entry name" value="NAD(P)-bd_dom_sf"/>
</dbReference>
<proteinExistence type="inferred from homology"/>
<organism evidence="5 6">
    <name type="scientific">Penicillium argentinense</name>
    <dbReference type="NCBI Taxonomy" id="1131581"/>
    <lineage>
        <taxon>Eukaryota</taxon>
        <taxon>Fungi</taxon>
        <taxon>Dikarya</taxon>
        <taxon>Ascomycota</taxon>
        <taxon>Pezizomycotina</taxon>
        <taxon>Eurotiomycetes</taxon>
        <taxon>Eurotiomycetidae</taxon>
        <taxon>Eurotiales</taxon>
        <taxon>Aspergillaceae</taxon>
        <taxon>Penicillium</taxon>
    </lineage>
</organism>
<evidence type="ECO:0000256" key="3">
    <source>
        <dbReference type="ARBA" id="ARBA00023002"/>
    </source>
</evidence>
<dbReference type="PANTHER" id="PTHR42748:SF30">
    <property type="entry name" value="NMRA-LIKE DOMAIN-CONTAINING PROTEIN"/>
    <property type="match status" value="1"/>
</dbReference>
<dbReference type="InterPro" id="IPR051164">
    <property type="entry name" value="NmrA-like_oxidored"/>
</dbReference>
<dbReference type="Gene3D" id="3.40.50.720">
    <property type="entry name" value="NAD(P)-binding Rossmann-like Domain"/>
    <property type="match status" value="1"/>
</dbReference>
<comment type="caution">
    <text evidence="5">The sequence shown here is derived from an EMBL/GenBank/DDBJ whole genome shotgun (WGS) entry which is preliminary data.</text>
</comment>
<evidence type="ECO:0000313" key="6">
    <source>
        <dbReference type="Proteomes" id="UP001149074"/>
    </source>
</evidence>
<keyword evidence="3" id="KW-0560">Oxidoreductase</keyword>
<dbReference type="InterPro" id="IPR008030">
    <property type="entry name" value="NmrA-like"/>
</dbReference>
<dbReference type="Proteomes" id="UP001149074">
    <property type="component" value="Unassembled WGS sequence"/>
</dbReference>
<dbReference type="GO" id="GO:0005634">
    <property type="term" value="C:nucleus"/>
    <property type="evidence" value="ECO:0007669"/>
    <property type="project" value="TreeGrafter"/>
</dbReference>
<reference evidence="5" key="2">
    <citation type="journal article" date="2023" name="IMA Fungus">
        <title>Comparative genomic study of the Penicillium genus elucidates a diverse pangenome and 15 lateral gene transfer events.</title>
        <authorList>
            <person name="Petersen C."/>
            <person name="Sorensen T."/>
            <person name="Nielsen M.R."/>
            <person name="Sondergaard T.E."/>
            <person name="Sorensen J.L."/>
            <person name="Fitzpatrick D.A."/>
            <person name="Frisvad J.C."/>
            <person name="Nielsen K.L."/>
        </authorList>
    </citation>
    <scope>NUCLEOTIDE SEQUENCE</scope>
    <source>
        <strain evidence="5">IBT 30761</strain>
    </source>
</reference>
<feature type="domain" description="NmrA-like" evidence="4">
    <location>
        <begin position="6"/>
        <end position="271"/>
    </location>
</feature>
<reference evidence="5" key="1">
    <citation type="submission" date="2022-11" db="EMBL/GenBank/DDBJ databases">
        <authorList>
            <person name="Petersen C."/>
        </authorList>
    </citation>
    <scope>NUCLEOTIDE SEQUENCE</scope>
    <source>
        <strain evidence="5">IBT 30761</strain>
    </source>
</reference>
<dbReference type="PANTHER" id="PTHR42748">
    <property type="entry name" value="NITROGEN METABOLITE REPRESSION PROTEIN NMRA FAMILY MEMBER"/>
    <property type="match status" value="1"/>
</dbReference>
<dbReference type="GeneID" id="81360420"/>
<name>A0A9W9EYL7_9EURO</name>
<dbReference type="OrthoDB" id="419598at2759"/>
<keyword evidence="2" id="KW-0521">NADP</keyword>
<dbReference type="SUPFAM" id="SSF51735">
    <property type="entry name" value="NAD(P)-binding Rossmann-fold domains"/>
    <property type="match status" value="1"/>
</dbReference>
<dbReference type="AlphaFoldDB" id="A0A9W9EYL7"/>
<evidence type="ECO:0000259" key="4">
    <source>
        <dbReference type="Pfam" id="PF05368"/>
    </source>
</evidence>
<protein>
    <recommendedName>
        <fullName evidence="4">NmrA-like domain-containing protein</fullName>
    </recommendedName>
</protein>
<dbReference type="Gene3D" id="3.90.25.10">
    <property type="entry name" value="UDP-galactose 4-epimerase, domain 1"/>
    <property type="match status" value="1"/>
</dbReference>
<comment type="similarity">
    <text evidence="1">Belongs to the NmrA-type oxidoreductase family.</text>
</comment>
<dbReference type="RefSeq" id="XP_056472247.1">
    <property type="nucleotide sequence ID" value="XM_056621441.1"/>
</dbReference>
<evidence type="ECO:0000313" key="5">
    <source>
        <dbReference type="EMBL" id="KAJ5090266.1"/>
    </source>
</evidence>